<keyword evidence="3" id="KW-1185">Reference proteome</keyword>
<accession>A0AAD3SY39</accession>
<evidence type="ECO:0000313" key="2">
    <source>
        <dbReference type="EMBL" id="GMH19285.1"/>
    </source>
</evidence>
<dbReference type="Proteomes" id="UP001279734">
    <property type="component" value="Unassembled WGS sequence"/>
</dbReference>
<reference evidence="2" key="1">
    <citation type="submission" date="2023-05" db="EMBL/GenBank/DDBJ databases">
        <title>Nepenthes gracilis genome sequencing.</title>
        <authorList>
            <person name="Fukushima K."/>
        </authorList>
    </citation>
    <scope>NUCLEOTIDE SEQUENCE</scope>
    <source>
        <strain evidence="2">SING2019-196</strain>
    </source>
</reference>
<name>A0AAD3SY39_NEPGR</name>
<proteinExistence type="predicted"/>
<feature type="region of interest" description="Disordered" evidence="1">
    <location>
        <begin position="20"/>
        <end position="44"/>
    </location>
</feature>
<evidence type="ECO:0000256" key="1">
    <source>
        <dbReference type="SAM" id="MobiDB-lite"/>
    </source>
</evidence>
<organism evidence="2 3">
    <name type="scientific">Nepenthes gracilis</name>
    <name type="common">Slender pitcher plant</name>
    <dbReference type="NCBI Taxonomy" id="150966"/>
    <lineage>
        <taxon>Eukaryota</taxon>
        <taxon>Viridiplantae</taxon>
        <taxon>Streptophyta</taxon>
        <taxon>Embryophyta</taxon>
        <taxon>Tracheophyta</taxon>
        <taxon>Spermatophyta</taxon>
        <taxon>Magnoliopsida</taxon>
        <taxon>eudicotyledons</taxon>
        <taxon>Gunneridae</taxon>
        <taxon>Pentapetalae</taxon>
        <taxon>Caryophyllales</taxon>
        <taxon>Nepenthaceae</taxon>
        <taxon>Nepenthes</taxon>
    </lineage>
</organism>
<sequence>MEEEGELFFFVMDSRSRQTQSIKDVGNRHLNRQRKGRPSGVTRENVKVASNDGYDMRPSAKCGTSIQGSLSWCLTDCHPFHVAATCQIPYYHTTQLMPRYQPFGMTMHGSQLFRPDPRPQLSLQPCVDDVLFPLSHSALLELLLMIAIWLWDFELMSASWDARASASNHAYSK</sequence>
<gene>
    <name evidence="2" type="ORF">Nepgr_021126</name>
</gene>
<protein>
    <submittedName>
        <fullName evidence="2">Uncharacterized protein</fullName>
    </submittedName>
</protein>
<dbReference type="EMBL" id="BSYO01000020">
    <property type="protein sequence ID" value="GMH19285.1"/>
    <property type="molecule type" value="Genomic_DNA"/>
</dbReference>
<evidence type="ECO:0000313" key="3">
    <source>
        <dbReference type="Proteomes" id="UP001279734"/>
    </source>
</evidence>
<comment type="caution">
    <text evidence="2">The sequence shown here is derived from an EMBL/GenBank/DDBJ whole genome shotgun (WGS) entry which is preliminary data.</text>
</comment>
<dbReference type="AlphaFoldDB" id="A0AAD3SY39"/>